<proteinExistence type="predicted"/>
<dbReference type="InterPro" id="IPR011333">
    <property type="entry name" value="SKP1/BTB/POZ_sf"/>
</dbReference>
<dbReference type="AlphaFoldDB" id="A0A2B7Z5X7"/>
<dbReference type="PANTHER" id="PTHR47843">
    <property type="entry name" value="BTB DOMAIN-CONTAINING PROTEIN-RELATED"/>
    <property type="match status" value="1"/>
</dbReference>
<gene>
    <name evidence="2" type="ORF">GX50_05440</name>
</gene>
<reference evidence="2 3" key="1">
    <citation type="submission" date="2017-10" db="EMBL/GenBank/DDBJ databases">
        <title>Comparative genomics in systemic dimorphic fungi from Ajellomycetaceae.</title>
        <authorList>
            <person name="Munoz J.F."/>
            <person name="Mcewen J.G."/>
            <person name="Clay O.K."/>
            <person name="Cuomo C.A."/>
        </authorList>
    </citation>
    <scope>NUCLEOTIDE SEQUENCE [LARGE SCALE GENOMIC DNA]</scope>
    <source>
        <strain evidence="2 3">UAMH4076</strain>
    </source>
</reference>
<dbReference type="InterPro" id="IPR000210">
    <property type="entry name" value="BTB/POZ_dom"/>
</dbReference>
<comment type="caution">
    <text evidence="2">The sequence shown here is derived from an EMBL/GenBank/DDBJ whole genome shotgun (WGS) entry which is preliminary data.</text>
</comment>
<dbReference type="CDD" id="cd18186">
    <property type="entry name" value="BTB_POZ_ZBTB_KLHL-like"/>
    <property type="match status" value="1"/>
</dbReference>
<evidence type="ECO:0000259" key="1">
    <source>
        <dbReference type="PROSITE" id="PS50097"/>
    </source>
</evidence>
<dbReference type="VEuPathDB" id="FungiDB:EMCG_02348"/>
<dbReference type="Proteomes" id="UP000226031">
    <property type="component" value="Unassembled WGS sequence"/>
</dbReference>
<evidence type="ECO:0000313" key="3">
    <source>
        <dbReference type="Proteomes" id="UP000226031"/>
    </source>
</evidence>
<evidence type="ECO:0000313" key="2">
    <source>
        <dbReference type="EMBL" id="PGH31774.1"/>
    </source>
</evidence>
<dbReference type="PROSITE" id="PS50097">
    <property type="entry name" value="BTB"/>
    <property type="match status" value="1"/>
</dbReference>
<protein>
    <recommendedName>
        <fullName evidence="1">BTB domain-containing protein</fullName>
    </recommendedName>
</protein>
<dbReference type="STRING" id="73230.A0A2B7Z5X7"/>
<organism evidence="2 3">
    <name type="scientific">[Emmonsia] crescens</name>
    <dbReference type="NCBI Taxonomy" id="73230"/>
    <lineage>
        <taxon>Eukaryota</taxon>
        <taxon>Fungi</taxon>
        <taxon>Dikarya</taxon>
        <taxon>Ascomycota</taxon>
        <taxon>Pezizomycotina</taxon>
        <taxon>Eurotiomycetes</taxon>
        <taxon>Eurotiomycetidae</taxon>
        <taxon>Onygenales</taxon>
        <taxon>Ajellomycetaceae</taxon>
        <taxon>Emergomyces</taxon>
    </lineage>
</organism>
<keyword evidence="3" id="KW-1185">Reference proteome</keyword>
<name>A0A2B7Z5X7_9EURO</name>
<feature type="domain" description="BTB" evidence="1">
    <location>
        <begin position="71"/>
        <end position="138"/>
    </location>
</feature>
<dbReference type="Pfam" id="PF00651">
    <property type="entry name" value="BTB"/>
    <property type="match status" value="1"/>
</dbReference>
<dbReference type="PANTHER" id="PTHR47843:SF5">
    <property type="entry name" value="BTB_POZ DOMAIN PROTEIN"/>
    <property type="match status" value="1"/>
</dbReference>
<accession>A0A2B7Z5X7</accession>
<sequence>MPKKLKNKEASFLRASRGLISPDSSPEPRLPPPVQAATMDIMIRSRCETDEGDAYTLSTSLKRFFSSSKFTDFIIRTTENEFKVHKMVICGQSEFFSRLFDEEWQETTDNSIDLMNDDPRTIEAMIHFMYGSDYDSSGNSQGRISPMLFNAKVYGVAEKYGVSRLKQEAKAKFEDAVRTCWEMDDFTPTIMEVYTSTISTDRSLRDVLADTTSTHIDSLLQKGPFVLILEECAGFSADVLQVLAQSPPTWNKYKCPSCKKTWEVKLSLENGQYHCLICGYSSSDWDRYVS</sequence>
<dbReference type="EMBL" id="PDND01000115">
    <property type="protein sequence ID" value="PGH31774.1"/>
    <property type="molecule type" value="Genomic_DNA"/>
</dbReference>
<dbReference type="SUPFAM" id="SSF54695">
    <property type="entry name" value="POZ domain"/>
    <property type="match status" value="1"/>
</dbReference>
<dbReference type="Gene3D" id="3.30.710.10">
    <property type="entry name" value="Potassium Channel Kv1.1, Chain A"/>
    <property type="match status" value="1"/>
</dbReference>